<dbReference type="HOGENOM" id="CLU_640903_0_0_1"/>
<dbReference type="GeneID" id="19110027"/>
<feature type="region of interest" description="Disordered" evidence="1">
    <location>
        <begin position="398"/>
        <end position="428"/>
    </location>
</feature>
<keyword evidence="2" id="KW-0812">Transmembrane</keyword>
<dbReference type="InterPro" id="IPR036181">
    <property type="entry name" value="MIT_dom_sf"/>
</dbReference>
<dbReference type="EMBL" id="KB445554">
    <property type="protein sequence ID" value="EMC97035.1"/>
    <property type="molecule type" value="Genomic_DNA"/>
</dbReference>
<evidence type="ECO:0000256" key="2">
    <source>
        <dbReference type="SAM" id="Phobius"/>
    </source>
</evidence>
<feature type="region of interest" description="Disordered" evidence="1">
    <location>
        <begin position="179"/>
        <end position="198"/>
    </location>
</feature>
<protein>
    <recommendedName>
        <fullName evidence="3">MIT domain-containing protein</fullName>
    </recommendedName>
</protein>
<evidence type="ECO:0000313" key="4">
    <source>
        <dbReference type="EMBL" id="EMC97035.1"/>
    </source>
</evidence>
<proteinExistence type="predicted"/>
<feature type="transmembrane region" description="Helical" evidence="2">
    <location>
        <begin position="118"/>
        <end position="142"/>
    </location>
</feature>
<dbReference type="InterPro" id="IPR007330">
    <property type="entry name" value="MIT_dom"/>
</dbReference>
<keyword evidence="2" id="KW-1133">Transmembrane helix</keyword>
<dbReference type="AlphaFoldDB" id="M2NDR3"/>
<dbReference type="STRING" id="717646.M2NDR3"/>
<keyword evidence="2" id="KW-0472">Membrane</keyword>
<name>M2NDR3_BAUPA</name>
<dbReference type="Pfam" id="PF04212">
    <property type="entry name" value="MIT"/>
    <property type="match status" value="2"/>
</dbReference>
<feature type="transmembrane region" description="Helical" evidence="2">
    <location>
        <begin position="74"/>
        <end position="98"/>
    </location>
</feature>
<dbReference type="SMART" id="SM00745">
    <property type="entry name" value="MIT"/>
    <property type="match status" value="2"/>
</dbReference>
<reference evidence="4 5" key="1">
    <citation type="journal article" date="2012" name="PLoS Pathog.">
        <title>Diverse lifestyles and strategies of plant pathogenesis encoded in the genomes of eighteen Dothideomycetes fungi.</title>
        <authorList>
            <person name="Ohm R.A."/>
            <person name="Feau N."/>
            <person name="Henrissat B."/>
            <person name="Schoch C.L."/>
            <person name="Horwitz B.A."/>
            <person name="Barry K.W."/>
            <person name="Condon B.J."/>
            <person name="Copeland A.C."/>
            <person name="Dhillon B."/>
            <person name="Glaser F."/>
            <person name="Hesse C.N."/>
            <person name="Kosti I."/>
            <person name="LaButti K."/>
            <person name="Lindquist E.A."/>
            <person name="Lucas S."/>
            <person name="Salamov A.A."/>
            <person name="Bradshaw R.E."/>
            <person name="Ciuffetti L."/>
            <person name="Hamelin R.C."/>
            <person name="Kema G.H.J."/>
            <person name="Lawrence C."/>
            <person name="Scott J.A."/>
            <person name="Spatafora J.W."/>
            <person name="Turgeon B.G."/>
            <person name="de Wit P.J.G.M."/>
            <person name="Zhong S."/>
            <person name="Goodwin S.B."/>
            <person name="Grigoriev I.V."/>
        </authorList>
    </citation>
    <scope>NUCLEOTIDE SEQUENCE [LARGE SCALE GENOMIC DNA]</scope>
    <source>
        <strain evidence="4 5">UAMH 10762</strain>
    </source>
</reference>
<feature type="transmembrane region" description="Helical" evidence="2">
    <location>
        <begin position="29"/>
        <end position="53"/>
    </location>
</feature>
<evidence type="ECO:0000256" key="1">
    <source>
        <dbReference type="SAM" id="MobiDB-lite"/>
    </source>
</evidence>
<dbReference type="RefSeq" id="XP_007675116.1">
    <property type="nucleotide sequence ID" value="XM_007676926.1"/>
</dbReference>
<evidence type="ECO:0000259" key="3">
    <source>
        <dbReference type="SMART" id="SM00745"/>
    </source>
</evidence>
<feature type="compositionally biased region" description="Basic and acidic residues" evidence="1">
    <location>
        <begin position="180"/>
        <end position="192"/>
    </location>
</feature>
<feature type="domain" description="MIT" evidence="3">
    <location>
        <begin position="327"/>
        <end position="404"/>
    </location>
</feature>
<gene>
    <name evidence="4" type="ORF">BAUCODRAFT_23431</name>
</gene>
<accession>M2NDR3</accession>
<sequence>MANSTSLINIIQCQRSPLWTANYDRTNILTFWSISTFIGCWFPGFFTLCFAMAAYNKYTASSKRVPPPLLALRLLLSGIGSSLLAVFLLVDFIGYILATQYAYYCDPIFFDWGDPVSLWVLLAIGVLIPFVVMILMCVYVAVDSLGRWWDLYRRDAVGAWRTRRGGLYLRDWQMQPALDDQQKPKWQSRSERSSTSSFELEKAASGVASREAVLVSRSPLTSTRELLAKGVAVVKQAVELDTTGEYAEAYPLYEQALDLLTLVLSDKNVDEKAKLTLQQKVNEYKERFEKLERYLAERARTWAARDELRGLHTRLAKSSGDVAMESRNDLLSRAVDVVGTAIEQDTAGKYESACELYGQALELLALVVESEPDAEIQNEIGGKAREFRQREERLKKFVAEQSVPVPETSEQGESEVIGGRESVSDPDL</sequence>
<evidence type="ECO:0000313" key="5">
    <source>
        <dbReference type="Proteomes" id="UP000011761"/>
    </source>
</evidence>
<dbReference type="Proteomes" id="UP000011761">
    <property type="component" value="Unassembled WGS sequence"/>
</dbReference>
<dbReference type="KEGG" id="bcom:BAUCODRAFT_23431"/>
<keyword evidence="5" id="KW-1185">Reference proteome</keyword>
<feature type="domain" description="MIT" evidence="3">
    <location>
        <begin position="223"/>
        <end position="301"/>
    </location>
</feature>
<dbReference type="OrthoDB" id="29072at2759"/>
<dbReference type="SUPFAM" id="SSF116846">
    <property type="entry name" value="MIT domain"/>
    <property type="match status" value="2"/>
</dbReference>
<dbReference type="Gene3D" id="1.20.58.80">
    <property type="entry name" value="Phosphotransferase system, lactose/cellobiose-type IIA subunit"/>
    <property type="match status" value="2"/>
</dbReference>
<organism evidence="4 5">
    <name type="scientific">Baudoinia panamericana (strain UAMH 10762)</name>
    <name type="common">Angels' share fungus</name>
    <name type="synonym">Baudoinia compniacensis (strain UAMH 10762)</name>
    <dbReference type="NCBI Taxonomy" id="717646"/>
    <lineage>
        <taxon>Eukaryota</taxon>
        <taxon>Fungi</taxon>
        <taxon>Dikarya</taxon>
        <taxon>Ascomycota</taxon>
        <taxon>Pezizomycotina</taxon>
        <taxon>Dothideomycetes</taxon>
        <taxon>Dothideomycetidae</taxon>
        <taxon>Mycosphaerellales</taxon>
        <taxon>Teratosphaeriaceae</taxon>
        <taxon>Baudoinia</taxon>
    </lineage>
</organism>